<dbReference type="Pfam" id="PF04079">
    <property type="entry name" value="SMC_ScpB"/>
    <property type="match status" value="1"/>
</dbReference>
<accession>A0A7Z0D545</accession>
<name>A0A7Z0D545_9MICO</name>
<dbReference type="GO" id="GO:0051301">
    <property type="term" value="P:cell division"/>
    <property type="evidence" value="ECO:0007669"/>
    <property type="project" value="UniProtKB-KW"/>
</dbReference>
<keyword evidence="1" id="KW-0963">Cytoplasm</keyword>
<dbReference type="PANTHER" id="PTHR34298">
    <property type="entry name" value="SEGREGATION AND CONDENSATION PROTEIN B"/>
    <property type="match status" value="1"/>
</dbReference>
<feature type="region of interest" description="Disordered" evidence="5">
    <location>
        <begin position="1"/>
        <end position="23"/>
    </location>
</feature>
<dbReference type="Gene3D" id="1.10.10.10">
    <property type="entry name" value="Winged helix-like DNA-binding domain superfamily/Winged helix DNA-binding domain"/>
    <property type="match status" value="2"/>
</dbReference>
<keyword evidence="3" id="KW-0159">Chromosome partition</keyword>
<gene>
    <name evidence="6" type="ORF">BJY26_003381</name>
</gene>
<evidence type="ECO:0000256" key="1">
    <source>
        <dbReference type="ARBA" id="ARBA00022490"/>
    </source>
</evidence>
<organism evidence="6 7">
    <name type="scientific">Spelaeicoccus albus</name>
    <dbReference type="NCBI Taxonomy" id="1280376"/>
    <lineage>
        <taxon>Bacteria</taxon>
        <taxon>Bacillati</taxon>
        <taxon>Actinomycetota</taxon>
        <taxon>Actinomycetes</taxon>
        <taxon>Micrococcales</taxon>
        <taxon>Brevibacteriaceae</taxon>
        <taxon>Spelaeicoccus</taxon>
    </lineage>
</organism>
<dbReference type="RefSeq" id="WP_179429348.1">
    <property type="nucleotide sequence ID" value="NZ_JACBZP010000001.1"/>
</dbReference>
<protein>
    <submittedName>
        <fullName evidence="6">Segregation and condensation protein B</fullName>
    </submittedName>
</protein>
<dbReference type="InterPro" id="IPR036388">
    <property type="entry name" value="WH-like_DNA-bd_sf"/>
</dbReference>
<dbReference type="GO" id="GO:0051304">
    <property type="term" value="P:chromosome separation"/>
    <property type="evidence" value="ECO:0007669"/>
    <property type="project" value="InterPro"/>
</dbReference>
<evidence type="ECO:0000313" key="6">
    <source>
        <dbReference type="EMBL" id="NYI69075.1"/>
    </source>
</evidence>
<reference evidence="6 7" key="1">
    <citation type="submission" date="2020-07" db="EMBL/GenBank/DDBJ databases">
        <title>Sequencing the genomes of 1000 actinobacteria strains.</title>
        <authorList>
            <person name="Klenk H.-P."/>
        </authorList>
    </citation>
    <scope>NUCLEOTIDE SEQUENCE [LARGE SCALE GENOMIC DNA]</scope>
    <source>
        <strain evidence="6 7">DSM 26341</strain>
    </source>
</reference>
<comment type="caution">
    <text evidence="6">The sequence shown here is derived from an EMBL/GenBank/DDBJ whole genome shotgun (WGS) entry which is preliminary data.</text>
</comment>
<dbReference type="InterPro" id="IPR005234">
    <property type="entry name" value="ScpB_csome_segregation"/>
</dbReference>
<proteinExistence type="predicted"/>
<dbReference type="NCBIfam" id="TIGR00281">
    <property type="entry name" value="SMC-Scp complex subunit ScpB"/>
    <property type="match status" value="1"/>
</dbReference>
<evidence type="ECO:0000256" key="2">
    <source>
        <dbReference type="ARBA" id="ARBA00022618"/>
    </source>
</evidence>
<evidence type="ECO:0000256" key="3">
    <source>
        <dbReference type="ARBA" id="ARBA00022829"/>
    </source>
</evidence>
<dbReference type="SUPFAM" id="SSF46785">
    <property type="entry name" value="Winged helix' DNA-binding domain"/>
    <property type="match status" value="2"/>
</dbReference>
<dbReference type="Proteomes" id="UP000539111">
    <property type="component" value="Unassembled WGS sequence"/>
</dbReference>
<keyword evidence="4" id="KW-0131">Cell cycle</keyword>
<dbReference type="AlphaFoldDB" id="A0A7Z0D545"/>
<evidence type="ECO:0000256" key="4">
    <source>
        <dbReference type="ARBA" id="ARBA00023306"/>
    </source>
</evidence>
<keyword evidence="7" id="KW-1185">Reference proteome</keyword>
<dbReference type="EMBL" id="JACBZP010000001">
    <property type="protein sequence ID" value="NYI69075.1"/>
    <property type="molecule type" value="Genomic_DNA"/>
</dbReference>
<dbReference type="PANTHER" id="PTHR34298:SF2">
    <property type="entry name" value="SEGREGATION AND CONDENSATION PROTEIN B"/>
    <property type="match status" value="1"/>
</dbReference>
<keyword evidence="2" id="KW-0132">Cell division</keyword>
<sequence>MTDTDQTRLDRTRADAADSAEMADGTAQEGLDLDVLPGGALAALEALLIIAEEPMTELRLASALALPVDRVETLVAELVADYDGADPTSGSGRPRGFELRRLAGGWRIYSRAEFHDVLAGYVLDGQSAKLSQAALETLAVVAYRQPVSRARISAIRGVSVDGVVRTLVSRGLIEEVGTAEESGANLYGTTGEFLERMGLESLDELPKLAPYLPDDMNEEF</sequence>
<feature type="compositionally biased region" description="Basic and acidic residues" evidence="5">
    <location>
        <begin position="1"/>
        <end position="16"/>
    </location>
</feature>
<evidence type="ECO:0000313" key="7">
    <source>
        <dbReference type="Proteomes" id="UP000539111"/>
    </source>
</evidence>
<dbReference type="InterPro" id="IPR036390">
    <property type="entry name" value="WH_DNA-bd_sf"/>
</dbReference>
<evidence type="ECO:0000256" key="5">
    <source>
        <dbReference type="SAM" id="MobiDB-lite"/>
    </source>
</evidence>